<dbReference type="AlphaFoldDB" id="A0A8J3ASS9"/>
<evidence type="ECO:0000313" key="2">
    <source>
        <dbReference type="EMBL" id="GGI20482.1"/>
    </source>
</evidence>
<protein>
    <submittedName>
        <fullName evidence="2">Uncharacterized protein</fullName>
    </submittedName>
</protein>
<accession>A0A8J3ASS9</accession>
<feature type="region of interest" description="Disordered" evidence="1">
    <location>
        <begin position="83"/>
        <end position="124"/>
    </location>
</feature>
<evidence type="ECO:0000313" key="3">
    <source>
        <dbReference type="Proteomes" id="UP000642180"/>
    </source>
</evidence>
<gene>
    <name evidence="2" type="ORF">GCM10008066_24250</name>
</gene>
<feature type="compositionally biased region" description="Basic and acidic residues" evidence="1">
    <location>
        <begin position="85"/>
        <end position="98"/>
    </location>
</feature>
<name>A0A8J3ASS9_9BURK</name>
<organism evidence="2 3">
    <name type="scientific">Oxalicibacterium faecigallinarum</name>
    <dbReference type="NCBI Taxonomy" id="573741"/>
    <lineage>
        <taxon>Bacteria</taxon>
        <taxon>Pseudomonadati</taxon>
        <taxon>Pseudomonadota</taxon>
        <taxon>Betaproteobacteria</taxon>
        <taxon>Burkholderiales</taxon>
        <taxon>Oxalobacteraceae</taxon>
        <taxon>Oxalicibacterium</taxon>
    </lineage>
</organism>
<feature type="compositionally biased region" description="Basic and acidic residues" evidence="1">
    <location>
        <begin position="46"/>
        <end position="59"/>
    </location>
</feature>
<dbReference type="EMBL" id="BMDI01000002">
    <property type="protein sequence ID" value="GGI20482.1"/>
    <property type="molecule type" value="Genomic_DNA"/>
</dbReference>
<sequence>MLQPLVVAALYDRPTGTPSKTIKHKSPYFREHRNHPHIDSCTWVNDEPKDSDVEEKTEVRSPANGDVSEEFGLVFTPFRLQKKKGTSEKKGGTEHESSEENELSGSDKNDYSDVGNGSQPKPHTSKFMASVAASFLKFTEEQRKRTPLVIDGIVKGEFYSICLPITGFHAFYQKQRIYRGIVKVVELDNVFLLKFRLKIKFSLTKATSNETKTQAKTSAEIKLLKKWLESNDRALLKLLSEIAQRKNDAWCFFYSQSVPVEIENQEKVQFSVEDANHIAVLDTSEIKVLSSTGDPLKD</sequence>
<reference evidence="3" key="1">
    <citation type="journal article" date="2019" name="Int. J. Syst. Evol. Microbiol.">
        <title>The Global Catalogue of Microorganisms (GCM) 10K type strain sequencing project: providing services to taxonomists for standard genome sequencing and annotation.</title>
        <authorList>
            <consortium name="The Broad Institute Genomics Platform"/>
            <consortium name="The Broad Institute Genome Sequencing Center for Infectious Disease"/>
            <person name="Wu L."/>
            <person name="Ma J."/>
        </authorList>
    </citation>
    <scope>NUCLEOTIDE SEQUENCE [LARGE SCALE GENOMIC DNA]</scope>
    <source>
        <strain evidence="3">CCM 2767</strain>
    </source>
</reference>
<dbReference type="Proteomes" id="UP000642180">
    <property type="component" value="Unassembled WGS sequence"/>
</dbReference>
<proteinExistence type="predicted"/>
<comment type="caution">
    <text evidence="2">The sequence shown here is derived from an EMBL/GenBank/DDBJ whole genome shotgun (WGS) entry which is preliminary data.</text>
</comment>
<feature type="region of interest" description="Disordered" evidence="1">
    <location>
        <begin position="38"/>
        <end position="67"/>
    </location>
</feature>
<evidence type="ECO:0000256" key="1">
    <source>
        <dbReference type="SAM" id="MobiDB-lite"/>
    </source>
</evidence>
<keyword evidence="3" id="KW-1185">Reference proteome</keyword>